<organism evidence="9 10">
    <name type="scientific">Albugo candida</name>
    <dbReference type="NCBI Taxonomy" id="65357"/>
    <lineage>
        <taxon>Eukaryota</taxon>
        <taxon>Sar</taxon>
        <taxon>Stramenopiles</taxon>
        <taxon>Oomycota</taxon>
        <taxon>Peronosporomycetes</taxon>
        <taxon>Albuginales</taxon>
        <taxon>Albuginaceae</taxon>
        <taxon>Albugo</taxon>
    </lineage>
</organism>
<comment type="similarity">
    <text evidence="2 7">Belongs to the Mediator complex subunit 14 family.</text>
</comment>
<comment type="caution">
    <text evidence="9">The sequence shown here is derived from an EMBL/GenBank/DDBJ whole genome shotgun (WGS) entry which is preliminary data.</text>
</comment>
<sequence length="1054" mass="121088">MSDFPAQRPRTIKTSELLHRSVDQQYENLRTLVQHLSTLREEERTEPLLKFLSQCKQQCTQLLGLTLWSHRHANVLKRSSQVLQHAESYRNQTNETNDRLFFMHANLDRAKERRYDLSTAIDVLYKGSYLRLPSVIERAMYPREFPPVNLTKASENLNNLIRYRLIQAKIPKQFTSISLDQGFVYFTCSGQFEIVFTLQGLQTDAVWHVVRVHTILTDTDALQQYQTNSSAFRIFQNNAPNLTQYAHIRNLLQNVLNHSEEPFLKAYNLMKQFCASLALHILRSQAQILVDGPWKHRLSTIYHRQGNYLDFNYWPHRCSSSTQSPEILERRKKASIPPFMTSCLCVRFSIGAGKDLVAVQLHPQLPKTISSRAEEILEIPSNMLEISAERLLLAAMKAHAIAYLEGCQRLLFRNMIQERGYCRLLSGQCVWIERDESRIQLRNADVEGLCQCIELAFDIRQGKCTVDAPVMSARSVLTQYTKSLEDALNIHCKLETTDEAYSSTDIHTREQIKSFTLVLDHENALKTIQSLVCKALDELALEECTATITSLRRLQVYRNIQMDWRKYKAQCTTNGSITISENALFVQLSSWKHSNYYSVIEIDTIDRSETFTHLDDDTDAYVHSPRFSLLQLSSEANGQNNVQFFYRFPPIRKQTLASISLKLFESVDFTCRASVTKTNTFPSKKQKFPQESMHSKEPVALSLTRIFNLIINQCHDRIQLQQCVSFARRRKARIRYIGSAISTGKSLGHQVITFSFPEETLLALKIDLIRACLMPGGIELHVRICGFSTQFCSTLPSLCMEKTRFVNENGDLVFRYRSNDPNNENPLENCLLEVATLVHPMHVLSNSLKRTFSHSESHFFMEHADPFEIVLASKENVNGACFRLKIQCKPKCGFVLTFTPITHPLLPFIQSALNVHKDATQLLEALERTAIPLGILSGFIESPAAAYYDRKELMRCTTESNGPILDPNCTALKPINKLEPGRLLLIPRSQTHVRLVYDHRSLLDIRFLKKQAVHVTMWRKDEYALAVIARNETIQNLEQFKAQLPKLLSELVIR</sequence>
<evidence type="ECO:0000256" key="6">
    <source>
        <dbReference type="ARBA" id="ARBA00023242"/>
    </source>
</evidence>
<comment type="function">
    <text evidence="7">Component of the Mediator complex, a coactivator involved in the regulated transcription of nearly all RNA polymerase II-dependent genes. Mediator functions as a bridge to convey information from gene-specific regulatory proteins to the basal RNA polymerase II transcription machinery. Mediator is recruited to promoters by direct interactions with regulatory proteins and serves as a scaffold for the assembly of a functional preinitiation complex with RNA polymerase II and the general transcription factors.</text>
</comment>
<evidence type="ECO:0000256" key="3">
    <source>
        <dbReference type="ARBA" id="ARBA00023015"/>
    </source>
</evidence>
<evidence type="ECO:0000256" key="7">
    <source>
        <dbReference type="RuleBase" id="RU365082"/>
    </source>
</evidence>
<dbReference type="GO" id="GO:0070847">
    <property type="term" value="C:core mediator complex"/>
    <property type="evidence" value="ECO:0007669"/>
    <property type="project" value="TreeGrafter"/>
</dbReference>
<dbReference type="OrthoDB" id="205099at2759"/>
<accession>A0A024GD41</accession>
<evidence type="ECO:0000313" key="10">
    <source>
        <dbReference type="Proteomes" id="UP000053237"/>
    </source>
</evidence>
<protein>
    <recommendedName>
        <fullName evidence="7">Mediator of RNA polymerase II transcription subunit 14</fullName>
    </recommendedName>
    <alternativeName>
        <fullName evidence="7">Mediator complex subunit 14</fullName>
    </alternativeName>
</protein>
<dbReference type="AlphaFoldDB" id="A0A024GD41"/>
<dbReference type="EMBL" id="CAIX01000074">
    <property type="protein sequence ID" value="CCI44607.1"/>
    <property type="molecule type" value="Genomic_DNA"/>
</dbReference>
<dbReference type="GO" id="GO:0003712">
    <property type="term" value="F:transcription coregulator activity"/>
    <property type="evidence" value="ECO:0007669"/>
    <property type="project" value="UniProtKB-UniRule"/>
</dbReference>
<keyword evidence="3 7" id="KW-0805">Transcription regulation</keyword>
<dbReference type="Pfam" id="PF08638">
    <property type="entry name" value="Med14"/>
    <property type="match status" value="1"/>
</dbReference>
<dbReference type="PANTHER" id="PTHR12809">
    <property type="entry name" value="MEDIATOR COMPLEX SUBUNIT"/>
    <property type="match status" value="1"/>
</dbReference>
<dbReference type="GO" id="GO:0006357">
    <property type="term" value="P:regulation of transcription by RNA polymerase II"/>
    <property type="evidence" value="ECO:0007669"/>
    <property type="project" value="InterPro"/>
</dbReference>
<dbReference type="Proteomes" id="UP000053237">
    <property type="component" value="Unassembled WGS sequence"/>
</dbReference>
<keyword evidence="4 7" id="KW-0010">Activator</keyword>
<reference evidence="9 10" key="1">
    <citation type="submission" date="2012-05" db="EMBL/GenBank/DDBJ databases">
        <title>Recombination and specialization in a pathogen metapopulation.</title>
        <authorList>
            <person name="Gardiner A."/>
            <person name="Kemen E."/>
            <person name="Schultz-Larsen T."/>
            <person name="MacLean D."/>
            <person name="Van Oosterhout C."/>
            <person name="Jones J.D.G."/>
        </authorList>
    </citation>
    <scope>NUCLEOTIDE SEQUENCE [LARGE SCALE GENOMIC DNA]</scope>
    <source>
        <strain evidence="9 10">Ac Nc2</strain>
    </source>
</reference>
<evidence type="ECO:0000313" key="9">
    <source>
        <dbReference type="EMBL" id="CCI44607.1"/>
    </source>
</evidence>
<dbReference type="GO" id="GO:0016592">
    <property type="term" value="C:mediator complex"/>
    <property type="evidence" value="ECO:0007669"/>
    <property type="project" value="UniProtKB-UniRule"/>
</dbReference>
<keyword evidence="10" id="KW-1185">Reference proteome</keyword>
<comment type="subunit">
    <text evidence="7">Component of the Mediator complex.</text>
</comment>
<name>A0A024GD41_9STRA</name>
<comment type="subcellular location">
    <subcellularLocation>
        <location evidence="1 7">Nucleus</location>
    </subcellularLocation>
</comment>
<proteinExistence type="inferred from homology"/>
<evidence type="ECO:0000259" key="8">
    <source>
        <dbReference type="Pfam" id="PF08638"/>
    </source>
</evidence>
<dbReference type="InterPro" id="IPR055122">
    <property type="entry name" value="Med14_N"/>
</dbReference>
<dbReference type="PANTHER" id="PTHR12809:SF2">
    <property type="entry name" value="MEDIATOR OF RNA POLYMERASE II TRANSCRIPTION SUBUNIT 14"/>
    <property type="match status" value="1"/>
</dbReference>
<dbReference type="STRING" id="65357.A0A024GD41"/>
<evidence type="ECO:0000256" key="4">
    <source>
        <dbReference type="ARBA" id="ARBA00023159"/>
    </source>
</evidence>
<evidence type="ECO:0000256" key="5">
    <source>
        <dbReference type="ARBA" id="ARBA00023163"/>
    </source>
</evidence>
<dbReference type="InParanoid" id="A0A024GD41"/>
<keyword evidence="6 7" id="KW-0539">Nucleus</keyword>
<evidence type="ECO:0000256" key="2">
    <source>
        <dbReference type="ARBA" id="ARBA00007813"/>
    </source>
</evidence>
<dbReference type="InterPro" id="IPR013947">
    <property type="entry name" value="Mediator_Med14"/>
</dbReference>
<feature type="domain" description="Mediator complex subunit MED14 N-terminal" evidence="8">
    <location>
        <begin position="12"/>
        <end position="199"/>
    </location>
</feature>
<gene>
    <name evidence="9" type="ORF">BN9_054160</name>
</gene>
<evidence type="ECO:0000256" key="1">
    <source>
        <dbReference type="ARBA" id="ARBA00004123"/>
    </source>
</evidence>
<keyword evidence="5 7" id="KW-0804">Transcription</keyword>